<dbReference type="SUPFAM" id="SSF52402">
    <property type="entry name" value="Adenine nucleotide alpha hydrolases-like"/>
    <property type="match status" value="2"/>
</dbReference>
<name>A0A495ETZ8_9MICC</name>
<sequence length="307" mass="32030">MRYVVGYSANARGHDAVNLAVSLALGRGASLDLVLAVPEVQQFGAAHAPRAGYEHLLTEQAQEWLDQAMALVPSGVPVQAHLRSGESDAHALIEAAEEFGADLLVIGATSNGIFKRFSIGSVASALLHAATVPVALAPRGYHRQEALTRISCGLGSRAGAEKLLDFAIGIAVNRDVPLRVVSLLELDGGDPAGAAGAADAARDYAEEHLAAALPGAGREAGQEPKTEVAVAHGRSIEEAVDRLDWEDGEVLLIGSSRLAKGRSIFLGSTASRILRALPVPMIVVPSNYELKQPDQPASNDIPGEAQK</sequence>
<accession>A0A495ETZ8</accession>
<dbReference type="PRINTS" id="PR01438">
    <property type="entry name" value="UNVRSLSTRESS"/>
</dbReference>
<evidence type="ECO:0000256" key="1">
    <source>
        <dbReference type="ARBA" id="ARBA00008791"/>
    </source>
</evidence>
<protein>
    <submittedName>
        <fullName evidence="3">Nucleotide-binding universal stress UspA family protein</fullName>
    </submittedName>
</protein>
<dbReference type="Gene3D" id="3.40.50.620">
    <property type="entry name" value="HUPs"/>
    <property type="match status" value="2"/>
</dbReference>
<dbReference type="RefSeq" id="WP_120952829.1">
    <property type="nucleotide sequence ID" value="NZ_RBIR01000003.1"/>
</dbReference>
<feature type="domain" description="UspA" evidence="2">
    <location>
        <begin position="149"/>
        <end position="285"/>
    </location>
</feature>
<dbReference type="OrthoDB" id="5242641at2"/>
<organism evidence="3 4">
    <name type="scientific">Arthrobacter oryzae</name>
    <dbReference type="NCBI Taxonomy" id="409290"/>
    <lineage>
        <taxon>Bacteria</taxon>
        <taxon>Bacillati</taxon>
        <taxon>Actinomycetota</taxon>
        <taxon>Actinomycetes</taxon>
        <taxon>Micrococcales</taxon>
        <taxon>Micrococcaceae</taxon>
        <taxon>Arthrobacter</taxon>
    </lineage>
</organism>
<dbReference type="PANTHER" id="PTHR46268:SF6">
    <property type="entry name" value="UNIVERSAL STRESS PROTEIN UP12"/>
    <property type="match status" value="1"/>
</dbReference>
<feature type="domain" description="UspA" evidence="2">
    <location>
        <begin position="4"/>
        <end position="137"/>
    </location>
</feature>
<reference evidence="3 4" key="1">
    <citation type="submission" date="2018-10" db="EMBL/GenBank/DDBJ databases">
        <title>Genomic Encyclopedia of Type Strains, Phase IV (KMG-IV): sequencing the most valuable type-strain genomes for metagenomic binning, comparative biology and taxonomic classification.</title>
        <authorList>
            <person name="Goeker M."/>
        </authorList>
    </citation>
    <scope>NUCLEOTIDE SEQUENCE [LARGE SCALE GENOMIC DNA]</scope>
    <source>
        <strain evidence="3 4">DSM 25586</strain>
    </source>
</reference>
<gene>
    <name evidence="3" type="ORF">C8D78_1905</name>
</gene>
<dbReference type="CDD" id="cd00293">
    <property type="entry name" value="USP-like"/>
    <property type="match status" value="2"/>
</dbReference>
<comment type="similarity">
    <text evidence="1">Belongs to the universal stress protein A family.</text>
</comment>
<evidence type="ECO:0000259" key="2">
    <source>
        <dbReference type="Pfam" id="PF00582"/>
    </source>
</evidence>
<dbReference type="InterPro" id="IPR014729">
    <property type="entry name" value="Rossmann-like_a/b/a_fold"/>
</dbReference>
<dbReference type="InterPro" id="IPR006015">
    <property type="entry name" value="Universal_stress_UspA"/>
</dbReference>
<dbReference type="InterPro" id="IPR006016">
    <property type="entry name" value="UspA"/>
</dbReference>
<dbReference type="AlphaFoldDB" id="A0A495ETZ8"/>
<dbReference type="Proteomes" id="UP000276055">
    <property type="component" value="Unassembled WGS sequence"/>
</dbReference>
<proteinExistence type="inferred from homology"/>
<dbReference type="Pfam" id="PF00582">
    <property type="entry name" value="Usp"/>
    <property type="match status" value="2"/>
</dbReference>
<dbReference type="PANTHER" id="PTHR46268">
    <property type="entry name" value="STRESS RESPONSE PROTEIN NHAX"/>
    <property type="match status" value="1"/>
</dbReference>
<comment type="caution">
    <text evidence="3">The sequence shown here is derived from an EMBL/GenBank/DDBJ whole genome shotgun (WGS) entry which is preliminary data.</text>
</comment>
<evidence type="ECO:0000313" key="4">
    <source>
        <dbReference type="Proteomes" id="UP000276055"/>
    </source>
</evidence>
<evidence type="ECO:0000313" key="3">
    <source>
        <dbReference type="EMBL" id="RKR20093.1"/>
    </source>
</evidence>
<dbReference type="EMBL" id="RBIR01000003">
    <property type="protein sequence ID" value="RKR20093.1"/>
    <property type="molecule type" value="Genomic_DNA"/>
</dbReference>